<reference evidence="1 2" key="1">
    <citation type="journal article" date="2023" name="Mol. Ecol. Resour.">
        <title>Chromosome-level genome assembly of a triploid poplar Populus alba 'Berolinensis'.</title>
        <authorList>
            <person name="Chen S."/>
            <person name="Yu Y."/>
            <person name="Wang X."/>
            <person name="Wang S."/>
            <person name="Zhang T."/>
            <person name="Zhou Y."/>
            <person name="He R."/>
            <person name="Meng N."/>
            <person name="Wang Y."/>
            <person name="Liu W."/>
            <person name="Liu Z."/>
            <person name="Liu J."/>
            <person name="Guo Q."/>
            <person name="Huang H."/>
            <person name="Sederoff R.R."/>
            <person name="Wang G."/>
            <person name="Qu G."/>
            <person name="Chen S."/>
        </authorList>
    </citation>
    <scope>NUCLEOTIDE SEQUENCE [LARGE SCALE GENOMIC DNA]</scope>
    <source>
        <strain evidence="1">SC-2020</strain>
    </source>
</reference>
<comment type="caution">
    <text evidence="1">The sequence shown here is derived from an EMBL/GenBank/DDBJ whole genome shotgun (WGS) entry which is preliminary data.</text>
</comment>
<accession>A0AAD6WFR2</accession>
<dbReference type="EMBL" id="JAQIZT010000001">
    <property type="protein sequence ID" value="KAJ7010146.1"/>
    <property type="molecule type" value="Genomic_DNA"/>
</dbReference>
<organism evidence="1 2">
    <name type="scientific">Populus alba x Populus x berolinensis</name>
    <dbReference type="NCBI Taxonomy" id="444605"/>
    <lineage>
        <taxon>Eukaryota</taxon>
        <taxon>Viridiplantae</taxon>
        <taxon>Streptophyta</taxon>
        <taxon>Embryophyta</taxon>
        <taxon>Tracheophyta</taxon>
        <taxon>Spermatophyta</taxon>
        <taxon>Magnoliopsida</taxon>
        <taxon>eudicotyledons</taxon>
        <taxon>Gunneridae</taxon>
        <taxon>Pentapetalae</taxon>
        <taxon>rosids</taxon>
        <taxon>fabids</taxon>
        <taxon>Malpighiales</taxon>
        <taxon>Salicaceae</taxon>
        <taxon>Saliceae</taxon>
        <taxon>Populus</taxon>
    </lineage>
</organism>
<proteinExistence type="predicted"/>
<dbReference type="Proteomes" id="UP001164929">
    <property type="component" value="Chromosome 1"/>
</dbReference>
<name>A0AAD6WFR2_9ROSI</name>
<protein>
    <submittedName>
        <fullName evidence="1">Uncharacterized protein</fullName>
    </submittedName>
</protein>
<gene>
    <name evidence="1" type="ORF">NC653_000780</name>
</gene>
<sequence>MPVVADGDLAVRDEKPCYCSRLSHELLLIVGKNQLLIMTKTPVLLMSWKEKDVCCSLVGMDSASRCL</sequence>
<dbReference type="AlphaFoldDB" id="A0AAD6WFR2"/>
<evidence type="ECO:0000313" key="2">
    <source>
        <dbReference type="Proteomes" id="UP001164929"/>
    </source>
</evidence>
<keyword evidence="2" id="KW-1185">Reference proteome</keyword>
<evidence type="ECO:0000313" key="1">
    <source>
        <dbReference type="EMBL" id="KAJ7010146.1"/>
    </source>
</evidence>